<evidence type="ECO:0000313" key="1">
    <source>
        <dbReference type="EMBL" id="CAD7266753.1"/>
    </source>
</evidence>
<reference evidence="1" key="1">
    <citation type="submission" date="2020-11" db="EMBL/GenBank/DDBJ databases">
        <authorList>
            <person name="Tran Van P."/>
        </authorList>
    </citation>
    <scope>NUCLEOTIDE SEQUENCE</scope>
</reference>
<accession>A0A7R9B5T1</accession>
<protein>
    <submittedName>
        <fullName evidence="1">Uncharacterized protein</fullName>
    </submittedName>
</protein>
<name>A0A7R9B5T1_TIMSH</name>
<dbReference type="EMBL" id="OC007576">
    <property type="protein sequence ID" value="CAD7266753.1"/>
    <property type="molecule type" value="Genomic_DNA"/>
</dbReference>
<dbReference type="AlphaFoldDB" id="A0A7R9B5T1"/>
<organism evidence="1">
    <name type="scientific">Timema shepardi</name>
    <name type="common">Walking stick</name>
    <dbReference type="NCBI Taxonomy" id="629360"/>
    <lineage>
        <taxon>Eukaryota</taxon>
        <taxon>Metazoa</taxon>
        <taxon>Ecdysozoa</taxon>
        <taxon>Arthropoda</taxon>
        <taxon>Hexapoda</taxon>
        <taxon>Insecta</taxon>
        <taxon>Pterygota</taxon>
        <taxon>Neoptera</taxon>
        <taxon>Polyneoptera</taxon>
        <taxon>Phasmatodea</taxon>
        <taxon>Timematodea</taxon>
        <taxon>Timematoidea</taxon>
        <taxon>Timematidae</taxon>
        <taxon>Timema</taxon>
    </lineage>
</organism>
<sequence>MDQVVSQLVGTDQRYRLEVSILQHGPSGESVHRYTLEVSILQHGPSGESVHRYTLEVSILQHGSSGESAHGYTLEVSILQHGPSELLTVKLQGHTVTLTPTKLPTAHSINSNHSGQLACDLHVARPEFDPLWQGVALDESETSGTR</sequence>
<proteinExistence type="predicted"/>
<gene>
    <name evidence="1" type="ORF">TSIB3V08_LOCUS10767</name>
</gene>